<dbReference type="PANTHER" id="PTHR43466">
    <property type="entry name" value="2-OXO-4-HYDROXY-4-CARBOXY-5-UREIDOIMIDAZOLINE DECARBOXYLASE-RELATED"/>
    <property type="match status" value="1"/>
</dbReference>
<dbReference type="NCBIfam" id="TIGR03164">
    <property type="entry name" value="UHCUDC"/>
    <property type="match status" value="1"/>
</dbReference>
<organism evidence="8 9">
    <name type="scientific">Brucella cytisi</name>
    <dbReference type="NCBI Taxonomy" id="407152"/>
    <lineage>
        <taxon>Bacteria</taxon>
        <taxon>Pseudomonadati</taxon>
        <taxon>Pseudomonadota</taxon>
        <taxon>Alphaproteobacteria</taxon>
        <taxon>Hyphomicrobiales</taxon>
        <taxon>Brucellaceae</taxon>
        <taxon>Brucella/Ochrobactrum group</taxon>
        <taxon>Brucella</taxon>
    </lineage>
</organism>
<proteinExistence type="predicted"/>
<gene>
    <name evidence="8" type="ORF">BLA27_14255</name>
</gene>
<evidence type="ECO:0000313" key="8">
    <source>
        <dbReference type="EMBL" id="OIS92846.1"/>
    </source>
</evidence>
<comment type="catalytic activity">
    <reaction evidence="1">
        <text>5-hydroxy-2-oxo-4-ureido-2,5-dihydro-1H-imidazole-5-carboxylate + H(+) = (S)-allantoin + CO2</text>
        <dbReference type="Rhea" id="RHEA:26301"/>
        <dbReference type="ChEBI" id="CHEBI:15378"/>
        <dbReference type="ChEBI" id="CHEBI:15678"/>
        <dbReference type="ChEBI" id="CHEBI:16526"/>
        <dbReference type="ChEBI" id="CHEBI:58639"/>
        <dbReference type="EC" id="4.1.1.97"/>
    </reaction>
</comment>
<dbReference type="Gene3D" id="1.10.3330.10">
    <property type="entry name" value="Oxo-4-hydroxy-4-carboxy-5-ureidoimidazoline decarboxylase"/>
    <property type="match status" value="1"/>
</dbReference>
<comment type="pathway">
    <text evidence="2">Purine metabolism; urate degradation; (S)-allantoin from urate: step 3/3.</text>
</comment>
<evidence type="ECO:0000256" key="4">
    <source>
        <dbReference type="ARBA" id="ARBA00022631"/>
    </source>
</evidence>
<accession>A0A1J6I4V0</accession>
<dbReference type="GO" id="GO:0019628">
    <property type="term" value="P:urate catabolic process"/>
    <property type="evidence" value="ECO:0007669"/>
    <property type="project" value="UniProtKB-UniPathway"/>
</dbReference>
<protein>
    <recommendedName>
        <fullName evidence="3">2-oxo-4-hydroxy-4-carboxy-5-ureidoimidazoline decarboxylase</fullName>
        <ecNumber evidence="3">4.1.1.97</ecNumber>
    </recommendedName>
</protein>
<dbReference type="Pfam" id="PF09349">
    <property type="entry name" value="OHCU_decarbox"/>
    <property type="match status" value="1"/>
</dbReference>
<evidence type="ECO:0000313" key="9">
    <source>
        <dbReference type="Proteomes" id="UP000182985"/>
    </source>
</evidence>
<reference evidence="8 9" key="1">
    <citation type="submission" date="2016-10" db="EMBL/GenBank/DDBJ databases">
        <title>The Draft Genome Sequence of the Potato Rhizosphere Bacteria Ochrobactrum sp. IPA7.2.</title>
        <authorList>
            <person name="Gogoleva N.E."/>
            <person name="Khlopko Y.A."/>
            <person name="Burygin G.L."/>
            <person name="Plotnikov A.O."/>
        </authorList>
    </citation>
    <scope>NUCLEOTIDE SEQUENCE [LARGE SCALE GENOMIC DNA]</scope>
    <source>
        <strain evidence="8 9">IPA7.2</strain>
    </source>
</reference>
<dbReference type="EC" id="4.1.1.97" evidence="3"/>
<dbReference type="GO" id="GO:0006144">
    <property type="term" value="P:purine nucleobase metabolic process"/>
    <property type="evidence" value="ECO:0007669"/>
    <property type="project" value="UniProtKB-KW"/>
</dbReference>
<dbReference type="PANTHER" id="PTHR43466:SF1">
    <property type="entry name" value="2-OXO-4-HYDROXY-4-CARBOXY-5-UREIDOIMIDAZOLINE DECARBOXYLASE-RELATED"/>
    <property type="match status" value="1"/>
</dbReference>
<dbReference type="GO" id="GO:0000255">
    <property type="term" value="P:allantoin metabolic process"/>
    <property type="evidence" value="ECO:0007669"/>
    <property type="project" value="InterPro"/>
</dbReference>
<keyword evidence="4" id="KW-0659">Purine metabolism</keyword>
<dbReference type="OrthoDB" id="9800909at2"/>
<evidence type="ECO:0000256" key="2">
    <source>
        <dbReference type="ARBA" id="ARBA00004754"/>
    </source>
</evidence>
<keyword evidence="5" id="KW-0210">Decarboxylase</keyword>
<dbReference type="Proteomes" id="UP000182985">
    <property type="component" value="Unassembled WGS sequence"/>
</dbReference>
<name>A0A1J6I4V0_9HYPH</name>
<dbReference type="UniPathway" id="UPA00394">
    <property type="reaction ID" value="UER00652"/>
</dbReference>
<evidence type="ECO:0000256" key="5">
    <source>
        <dbReference type="ARBA" id="ARBA00022793"/>
    </source>
</evidence>
<sequence length="181" mass="20622">MIDISKINSLNQSDFISLFGHIFENSDWVAEQAWNKRPFSSIENLHQVMFDIVNATTCEAKISFLCAHPELAGKEALEGAMTNASAAEQGTAGLDRLEPEELKQISFLNDLYRSKHGFPFIIAVRHYTKLGIFAELRSRLKHDTAIELDEALRQIRSITWYRLDGFCKDKAPKLMRMQEAS</sequence>
<dbReference type="GO" id="GO:0051997">
    <property type="term" value="F:2-oxo-4-hydroxy-4-carboxy-5-ureidoimidazoline decarboxylase activity"/>
    <property type="evidence" value="ECO:0007669"/>
    <property type="project" value="UniProtKB-EC"/>
</dbReference>
<dbReference type="AlphaFoldDB" id="A0A1J6I4V0"/>
<dbReference type="SUPFAM" id="SSF158694">
    <property type="entry name" value="UraD-Like"/>
    <property type="match status" value="1"/>
</dbReference>
<comment type="caution">
    <text evidence="8">The sequence shown here is derived from an EMBL/GenBank/DDBJ whole genome shotgun (WGS) entry which is preliminary data.</text>
</comment>
<dbReference type="InterPro" id="IPR018020">
    <property type="entry name" value="OHCU_decarboxylase"/>
</dbReference>
<keyword evidence="6" id="KW-0456">Lyase</keyword>
<evidence type="ECO:0000256" key="6">
    <source>
        <dbReference type="ARBA" id="ARBA00023239"/>
    </source>
</evidence>
<evidence type="ECO:0000259" key="7">
    <source>
        <dbReference type="Pfam" id="PF09349"/>
    </source>
</evidence>
<dbReference type="InterPro" id="IPR017580">
    <property type="entry name" value="OHCU_decarboxylase-1"/>
</dbReference>
<dbReference type="InterPro" id="IPR036778">
    <property type="entry name" value="OHCU_decarboxylase_sf"/>
</dbReference>
<evidence type="ECO:0000256" key="3">
    <source>
        <dbReference type="ARBA" id="ARBA00012257"/>
    </source>
</evidence>
<keyword evidence="9" id="KW-1185">Reference proteome</keyword>
<feature type="domain" description="Oxo-4-hydroxy-4-carboxy-5-ureidoimidazoline decarboxylase" evidence="7">
    <location>
        <begin position="8"/>
        <end position="164"/>
    </location>
</feature>
<dbReference type="RefSeq" id="WP_071632314.1">
    <property type="nucleotide sequence ID" value="NZ_MOEC01000013.1"/>
</dbReference>
<evidence type="ECO:0000256" key="1">
    <source>
        <dbReference type="ARBA" id="ARBA00001163"/>
    </source>
</evidence>
<dbReference type="EMBL" id="MOEC01000013">
    <property type="protein sequence ID" value="OIS92846.1"/>
    <property type="molecule type" value="Genomic_DNA"/>
</dbReference>